<dbReference type="PANTHER" id="PTHR37422">
    <property type="entry name" value="TEICHURONIC ACID BIOSYNTHESIS PROTEIN TUAE"/>
    <property type="match status" value="1"/>
</dbReference>
<evidence type="ECO:0000256" key="2">
    <source>
        <dbReference type="ARBA" id="ARBA00022692"/>
    </source>
</evidence>
<feature type="transmembrane region" description="Helical" evidence="5">
    <location>
        <begin position="408"/>
        <end position="427"/>
    </location>
</feature>
<protein>
    <submittedName>
        <fullName evidence="7">O-antigen ligase family protein</fullName>
    </submittedName>
</protein>
<keyword evidence="4 5" id="KW-0472">Membrane</keyword>
<dbReference type="InterPro" id="IPR007016">
    <property type="entry name" value="O-antigen_ligase-rel_domated"/>
</dbReference>
<feature type="domain" description="O-antigen ligase-related" evidence="6">
    <location>
        <begin position="216"/>
        <end position="365"/>
    </location>
</feature>
<evidence type="ECO:0000313" key="8">
    <source>
        <dbReference type="Proteomes" id="UP001431221"/>
    </source>
</evidence>
<feature type="transmembrane region" description="Helical" evidence="5">
    <location>
        <begin position="118"/>
        <end position="139"/>
    </location>
</feature>
<keyword evidence="7" id="KW-0436">Ligase</keyword>
<dbReference type="EMBL" id="JALNMJ010000027">
    <property type="protein sequence ID" value="MCK7615567.1"/>
    <property type="molecule type" value="Genomic_DNA"/>
</dbReference>
<evidence type="ECO:0000259" key="6">
    <source>
        <dbReference type="Pfam" id="PF04932"/>
    </source>
</evidence>
<dbReference type="InterPro" id="IPR051533">
    <property type="entry name" value="WaaL-like"/>
</dbReference>
<keyword evidence="3 5" id="KW-1133">Transmembrane helix</keyword>
<evidence type="ECO:0000256" key="3">
    <source>
        <dbReference type="ARBA" id="ARBA00022989"/>
    </source>
</evidence>
<reference evidence="7" key="1">
    <citation type="submission" date="2022-04" db="EMBL/GenBank/DDBJ databases">
        <title>Roseibium sp. CAU 1639 isolated from mud.</title>
        <authorList>
            <person name="Kim W."/>
        </authorList>
    </citation>
    <scope>NUCLEOTIDE SEQUENCE</scope>
    <source>
        <strain evidence="7">CAU 1639</strain>
    </source>
</reference>
<organism evidence="7 8">
    <name type="scientific">Roseibium sediminicola</name>
    <dbReference type="NCBI Taxonomy" id="2933272"/>
    <lineage>
        <taxon>Bacteria</taxon>
        <taxon>Pseudomonadati</taxon>
        <taxon>Pseudomonadota</taxon>
        <taxon>Alphaproteobacteria</taxon>
        <taxon>Hyphomicrobiales</taxon>
        <taxon>Stappiaceae</taxon>
        <taxon>Roseibium</taxon>
    </lineage>
</organism>
<keyword evidence="8" id="KW-1185">Reference proteome</keyword>
<keyword evidence="2 5" id="KW-0812">Transmembrane</keyword>
<name>A0ABT0H2P9_9HYPH</name>
<evidence type="ECO:0000313" key="7">
    <source>
        <dbReference type="EMBL" id="MCK7615567.1"/>
    </source>
</evidence>
<feature type="transmembrane region" description="Helical" evidence="5">
    <location>
        <begin position="259"/>
        <end position="278"/>
    </location>
</feature>
<gene>
    <name evidence="7" type="ORF">M0H32_25635</name>
</gene>
<evidence type="ECO:0000256" key="1">
    <source>
        <dbReference type="ARBA" id="ARBA00004141"/>
    </source>
</evidence>
<comment type="subcellular location">
    <subcellularLocation>
        <location evidence="1">Membrane</location>
        <topology evidence="1">Multi-pass membrane protein</topology>
    </subcellularLocation>
</comment>
<dbReference type="Pfam" id="PF04932">
    <property type="entry name" value="Wzy_C"/>
    <property type="match status" value="1"/>
</dbReference>
<feature type="transmembrane region" description="Helical" evidence="5">
    <location>
        <begin position="63"/>
        <end position="82"/>
    </location>
</feature>
<accession>A0ABT0H2P9</accession>
<dbReference type="RefSeq" id="WP_248159242.1">
    <property type="nucleotide sequence ID" value="NZ_JALNMJ010000027.1"/>
</dbReference>
<feature type="transmembrane region" description="Helical" evidence="5">
    <location>
        <begin position="210"/>
        <end position="226"/>
    </location>
</feature>
<feature type="transmembrane region" description="Helical" evidence="5">
    <location>
        <begin position="185"/>
        <end position="203"/>
    </location>
</feature>
<proteinExistence type="predicted"/>
<feature type="transmembrane region" description="Helical" evidence="5">
    <location>
        <begin position="352"/>
        <end position="373"/>
    </location>
</feature>
<evidence type="ECO:0000256" key="4">
    <source>
        <dbReference type="ARBA" id="ARBA00023136"/>
    </source>
</evidence>
<feature type="transmembrane region" description="Helical" evidence="5">
    <location>
        <begin position="232"/>
        <end position="252"/>
    </location>
</feature>
<feature type="transmembrane region" description="Helical" evidence="5">
    <location>
        <begin position="385"/>
        <end position="402"/>
    </location>
</feature>
<dbReference type="GO" id="GO:0016874">
    <property type="term" value="F:ligase activity"/>
    <property type="evidence" value="ECO:0007669"/>
    <property type="project" value="UniProtKB-KW"/>
</dbReference>
<evidence type="ECO:0000256" key="5">
    <source>
        <dbReference type="SAM" id="Phobius"/>
    </source>
</evidence>
<dbReference type="PANTHER" id="PTHR37422:SF21">
    <property type="entry name" value="EXOQ-LIKE PROTEIN"/>
    <property type="match status" value="1"/>
</dbReference>
<feature type="transmembrane region" description="Helical" evidence="5">
    <location>
        <begin position="94"/>
        <end position="112"/>
    </location>
</feature>
<dbReference type="Proteomes" id="UP001431221">
    <property type="component" value="Unassembled WGS sequence"/>
</dbReference>
<feature type="transmembrane region" description="Helical" evidence="5">
    <location>
        <begin position="24"/>
        <end position="43"/>
    </location>
</feature>
<comment type="caution">
    <text evidence="7">The sequence shown here is derived from an EMBL/GenBank/DDBJ whole genome shotgun (WGS) entry which is preliminary data.</text>
</comment>
<feature type="transmembrane region" description="Helical" evidence="5">
    <location>
        <begin position="146"/>
        <end position="165"/>
    </location>
</feature>
<sequence length="437" mass="48052">MTVHPVEHSRPKAGGHKGTLRDRIFNLIPVILLAYPILIAPFLAEFSGESDGPANLRRSHSNALNQLFWIGLFGLTLVCSGRRLLQAFAVLRSPVVWLLLAYLTLAVMSVLWSPAPGIAFRRVVLQIIIVLSLVLAVSFTDDARALLGRLMVLMSVVVLMNTAAVAVLPPTPIGHAGIYSQKNTLGAIMALAFLFNLYGLMTATGRWKRFVMLVISALAIALLFLSQSKTSLGLAFVAPMIAYLLVGMAFIFRINAAVLLLFGALTVALLWSFISTVTRFDFADLSVLIFNDETFTGRTFIWAFVLDVISRAPILGQGYASFWATGTDSIAFREAPGFIEALTQAHNGYLDVLVELGLVGLVFLVFLILASLFSAARVVRLDRRMAFLCYALLIFVICHNLLESSWFRAYSLNWIIFMIAALLPHAMTRTWRHAGSA</sequence>